<dbReference type="Proteomes" id="UP000654075">
    <property type="component" value="Unassembled WGS sequence"/>
</dbReference>
<evidence type="ECO:0000313" key="2">
    <source>
        <dbReference type="EMBL" id="CAE8586638.1"/>
    </source>
</evidence>
<proteinExistence type="predicted"/>
<feature type="non-terminal residue" evidence="2">
    <location>
        <position position="138"/>
    </location>
</feature>
<evidence type="ECO:0000313" key="3">
    <source>
        <dbReference type="Proteomes" id="UP000654075"/>
    </source>
</evidence>
<keyword evidence="3" id="KW-1185">Reference proteome</keyword>
<sequence length="138" mass="14651">GGQEQRTQQRRPSPRDPAGCEAPSRSRWSSRWTPRRRTDGQSLSPRRDDGQELLRLRSPAAPPLRELLLSSAAPQASAPAPAACSLPSLKGGVLAGQSPDVAPNQMQTDGLPKGAQTPRRTVRPPLLPPSERAALGGA</sequence>
<name>A0A813DG47_POLGL</name>
<feature type="compositionally biased region" description="Low complexity" evidence="1">
    <location>
        <begin position="56"/>
        <end position="89"/>
    </location>
</feature>
<feature type="compositionally biased region" description="Low complexity" evidence="1">
    <location>
        <begin position="23"/>
        <end position="32"/>
    </location>
</feature>
<gene>
    <name evidence="2" type="ORF">PGLA1383_LOCUS5488</name>
</gene>
<feature type="compositionally biased region" description="Basic and acidic residues" evidence="1">
    <location>
        <begin position="45"/>
        <end position="55"/>
    </location>
</feature>
<comment type="caution">
    <text evidence="2">The sequence shown here is derived from an EMBL/GenBank/DDBJ whole genome shotgun (WGS) entry which is preliminary data.</text>
</comment>
<protein>
    <submittedName>
        <fullName evidence="2">Uncharacterized protein</fullName>
    </submittedName>
</protein>
<feature type="region of interest" description="Disordered" evidence="1">
    <location>
        <begin position="1"/>
        <end position="138"/>
    </location>
</feature>
<evidence type="ECO:0000256" key="1">
    <source>
        <dbReference type="SAM" id="MobiDB-lite"/>
    </source>
</evidence>
<dbReference type="AlphaFoldDB" id="A0A813DG47"/>
<dbReference type="EMBL" id="CAJNNV010002154">
    <property type="protein sequence ID" value="CAE8586638.1"/>
    <property type="molecule type" value="Genomic_DNA"/>
</dbReference>
<accession>A0A813DG47</accession>
<organism evidence="2 3">
    <name type="scientific">Polarella glacialis</name>
    <name type="common">Dinoflagellate</name>
    <dbReference type="NCBI Taxonomy" id="89957"/>
    <lineage>
        <taxon>Eukaryota</taxon>
        <taxon>Sar</taxon>
        <taxon>Alveolata</taxon>
        <taxon>Dinophyceae</taxon>
        <taxon>Suessiales</taxon>
        <taxon>Suessiaceae</taxon>
        <taxon>Polarella</taxon>
    </lineage>
</organism>
<reference evidence="2" key="1">
    <citation type="submission" date="2021-02" db="EMBL/GenBank/DDBJ databases">
        <authorList>
            <person name="Dougan E. K."/>
            <person name="Rhodes N."/>
            <person name="Thang M."/>
            <person name="Chan C."/>
        </authorList>
    </citation>
    <scope>NUCLEOTIDE SEQUENCE</scope>
</reference>